<gene>
    <name evidence="3" type="ORF">HZI73_21000</name>
</gene>
<dbReference type="CDD" id="cd08500">
    <property type="entry name" value="PBP2_NikA_DppA_OppA_like_4"/>
    <property type="match status" value="1"/>
</dbReference>
<evidence type="ECO:0000313" key="4">
    <source>
        <dbReference type="Proteomes" id="UP000683246"/>
    </source>
</evidence>
<proteinExistence type="predicted"/>
<evidence type="ECO:0000313" key="3">
    <source>
        <dbReference type="EMBL" id="QUI25819.1"/>
    </source>
</evidence>
<feature type="domain" description="Solute-binding protein family 5" evidence="2">
    <location>
        <begin position="47"/>
        <end position="442"/>
    </location>
</feature>
<dbReference type="AlphaFoldDB" id="A0A8J8MQH9"/>
<dbReference type="GO" id="GO:0015833">
    <property type="term" value="P:peptide transport"/>
    <property type="evidence" value="ECO:0007669"/>
    <property type="project" value="TreeGrafter"/>
</dbReference>
<dbReference type="InterPro" id="IPR023765">
    <property type="entry name" value="SBP_5_CS"/>
</dbReference>
<dbReference type="GO" id="GO:0005886">
    <property type="term" value="C:plasma membrane"/>
    <property type="evidence" value="ECO:0007669"/>
    <property type="project" value="UniProtKB-SubCell"/>
</dbReference>
<sequence length="576" mass="66155">MIEPVFDAIGKYGGDLHFPWRGSKDKWTLEKITEEALFRFKQDGSGIEPNVAKGYQVNDDATVYTIYLREGMKWSDGVPFTADDVIFYYHEMVLKETFGKSVYNCYYSVDPETGDKALAEVTKVDDYTFRVIHKYPSVMFLERLAIDNKWLFAPKHYHEQLLPHIVGEDTALAKAKELGYEDIKTLGKQTGYYYWIEVNRPTLRPWIIQNDPDDSRTVFERNPYYFKVDEEGKQLPYIDRIVCDKVESKDHFILEGIAGNIDIRGYDFTEFTLLMENKDAGDYRITKWSSSDWTSIGIVLNQTVEDEKLRKVFQDIRFREALSVAVDRAELTELITDGLAVPQQASIPEGLKYYREGWADQWNTYDVARANELLDDMGLPMNESTGFRTYADGSDFTFILYHSTKQSEGQAEELLKMYYEAVGIKTNVKAVDETLYEELKLNNGLEGVSQKVGSFDLILRPDNLVPVTINSPLFGQYASYIASNGDQGIAPEGDIATLVEHWDKIASATKKEVALEYAEKIIDLHQKNQWYIGYASPNPLVLLVKNDLKNVPNTLLYNDPFRGYGHAKPVQFYFDR</sequence>
<keyword evidence="4" id="KW-1185">Reference proteome</keyword>
<protein>
    <submittedName>
        <fullName evidence="3">ABC transporter substrate-binding protein</fullName>
    </submittedName>
</protein>
<dbReference type="KEGG" id="vpy:HZI73_21000"/>
<accession>A0A8J8MQH9</accession>
<dbReference type="InterPro" id="IPR039424">
    <property type="entry name" value="SBP_5"/>
</dbReference>
<name>A0A8J8MQH9_9FIRM</name>
<dbReference type="SUPFAM" id="SSF53850">
    <property type="entry name" value="Periplasmic binding protein-like II"/>
    <property type="match status" value="1"/>
</dbReference>
<dbReference type="Proteomes" id="UP000683246">
    <property type="component" value="Chromosome"/>
</dbReference>
<dbReference type="InterPro" id="IPR000914">
    <property type="entry name" value="SBP_5_dom"/>
</dbReference>
<dbReference type="EMBL" id="CP058649">
    <property type="protein sequence ID" value="QUI25819.1"/>
    <property type="molecule type" value="Genomic_DNA"/>
</dbReference>
<dbReference type="Pfam" id="PF00496">
    <property type="entry name" value="SBP_bac_5"/>
    <property type="match status" value="1"/>
</dbReference>
<reference evidence="3" key="1">
    <citation type="submission" date="2020-07" db="EMBL/GenBank/DDBJ databases">
        <title>Vallitalea pronyensis genome.</title>
        <authorList>
            <person name="Postec A."/>
        </authorList>
    </citation>
    <scope>NUCLEOTIDE SEQUENCE</scope>
    <source>
        <strain evidence="3">FatNI3</strain>
    </source>
</reference>
<dbReference type="Gene3D" id="3.40.190.10">
    <property type="entry name" value="Periplasmic binding protein-like II"/>
    <property type="match status" value="1"/>
</dbReference>
<organism evidence="3 4">
    <name type="scientific">Vallitalea pronyensis</name>
    <dbReference type="NCBI Taxonomy" id="1348613"/>
    <lineage>
        <taxon>Bacteria</taxon>
        <taxon>Bacillati</taxon>
        <taxon>Bacillota</taxon>
        <taxon>Clostridia</taxon>
        <taxon>Lachnospirales</taxon>
        <taxon>Vallitaleaceae</taxon>
        <taxon>Vallitalea</taxon>
    </lineage>
</organism>
<evidence type="ECO:0000256" key="1">
    <source>
        <dbReference type="ARBA" id="ARBA00004193"/>
    </source>
</evidence>
<dbReference type="PANTHER" id="PTHR30290:SF62">
    <property type="entry name" value="OLIGOPEPTIDE ABC TRANSPORTER, PERIPLASMIC OLIGOPEPTIDE-BINDING PROTEIN"/>
    <property type="match status" value="1"/>
</dbReference>
<comment type="subcellular location">
    <subcellularLocation>
        <location evidence="1">Cell membrane</location>
        <topology evidence="1">Lipid-anchor</topology>
    </subcellularLocation>
</comment>
<dbReference type="PANTHER" id="PTHR30290">
    <property type="entry name" value="PERIPLASMIC BINDING COMPONENT OF ABC TRANSPORTER"/>
    <property type="match status" value="1"/>
</dbReference>
<evidence type="ECO:0000259" key="2">
    <source>
        <dbReference type="Pfam" id="PF00496"/>
    </source>
</evidence>
<dbReference type="PROSITE" id="PS01040">
    <property type="entry name" value="SBP_BACTERIAL_5"/>
    <property type="match status" value="1"/>
</dbReference>
<dbReference type="Gene3D" id="3.10.105.10">
    <property type="entry name" value="Dipeptide-binding Protein, Domain 3"/>
    <property type="match status" value="1"/>
</dbReference>
<dbReference type="GO" id="GO:1904680">
    <property type="term" value="F:peptide transmembrane transporter activity"/>
    <property type="evidence" value="ECO:0007669"/>
    <property type="project" value="TreeGrafter"/>
</dbReference>